<dbReference type="PIRSF" id="PIRSF030820">
    <property type="entry name" value="UCP030820"/>
    <property type="match status" value="1"/>
</dbReference>
<comment type="caution">
    <text evidence="1">The sequence shown here is derived from an EMBL/GenBank/DDBJ whole genome shotgun (WGS) entry which is preliminary data.</text>
</comment>
<dbReference type="Proteomes" id="UP001139353">
    <property type="component" value="Unassembled WGS sequence"/>
</dbReference>
<dbReference type="EMBL" id="JAJLJH010000004">
    <property type="protein sequence ID" value="MCK9687223.1"/>
    <property type="molecule type" value="Genomic_DNA"/>
</dbReference>
<name>A0A9X1YM29_9BURK</name>
<protein>
    <submittedName>
        <fullName evidence="1">DUF934 domain-containing protein</fullName>
    </submittedName>
</protein>
<dbReference type="InterPro" id="IPR008318">
    <property type="entry name" value="UCP030820"/>
</dbReference>
<evidence type="ECO:0000313" key="1">
    <source>
        <dbReference type="EMBL" id="MCK9687223.1"/>
    </source>
</evidence>
<gene>
    <name evidence="1" type="ORF">LPC04_16065</name>
</gene>
<evidence type="ECO:0000313" key="2">
    <source>
        <dbReference type="Proteomes" id="UP001139353"/>
    </source>
</evidence>
<dbReference type="RefSeq" id="WP_275683264.1">
    <property type="nucleotide sequence ID" value="NZ_JAJLJH010000004.1"/>
</dbReference>
<accession>A0A9X1YM29</accession>
<sequence length="159" mass="17664">MKFIDRHNDAWLLLPDSEIAGPAPHRLLTLTQWEAVRDAWCADVPVGVLLPNTADVEDLKGDLPRIALVALEFPKWVDGRAYSQAHVLRARLRYAGEIRATGEVVVDMMPLLQRSGFDAVVLREGERQSSAERALGFFPAGHYQGDVPQPKPLFARKAA</sequence>
<organism evidence="1 2">
    <name type="scientific">Scleromatobacter humisilvae</name>
    <dbReference type="NCBI Taxonomy" id="2897159"/>
    <lineage>
        <taxon>Bacteria</taxon>
        <taxon>Pseudomonadati</taxon>
        <taxon>Pseudomonadota</taxon>
        <taxon>Betaproteobacteria</taxon>
        <taxon>Burkholderiales</taxon>
        <taxon>Sphaerotilaceae</taxon>
        <taxon>Scleromatobacter</taxon>
    </lineage>
</organism>
<reference evidence="1" key="1">
    <citation type="submission" date="2021-11" db="EMBL/GenBank/DDBJ databases">
        <title>BS-T2-15 a new species belonging to the Comamonadaceae family isolated from the soil of a French oak forest.</title>
        <authorList>
            <person name="Mieszkin S."/>
            <person name="Alain K."/>
        </authorList>
    </citation>
    <scope>NUCLEOTIDE SEQUENCE</scope>
    <source>
        <strain evidence="1">BS-T2-15</strain>
    </source>
</reference>
<dbReference type="Pfam" id="PF06073">
    <property type="entry name" value="DUF934"/>
    <property type="match status" value="1"/>
</dbReference>
<dbReference type="AlphaFoldDB" id="A0A9X1YM29"/>
<keyword evidence="2" id="KW-1185">Reference proteome</keyword>
<proteinExistence type="predicted"/>